<accession>A0ABM3QM49</accession>
<dbReference type="Pfam" id="PF22562">
    <property type="entry name" value="UBA_7"/>
    <property type="match status" value="1"/>
</dbReference>
<dbReference type="SMART" id="SM00580">
    <property type="entry name" value="PUG"/>
    <property type="match status" value="1"/>
</dbReference>
<dbReference type="PROSITE" id="PS50030">
    <property type="entry name" value="UBA"/>
    <property type="match status" value="1"/>
</dbReference>
<dbReference type="RefSeq" id="XP_056684445.1">
    <property type="nucleotide sequence ID" value="XM_056828467.1"/>
</dbReference>
<dbReference type="Gene3D" id="1.20.58.2190">
    <property type="match status" value="1"/>
</dbReference>
<reference evidence="3" key="1">
    <citation type="journal article" date="2021" name="Nat. Commun.">
        <title>Genomic analyses provide insights into spinach domestication and the genetic basis of agronomic traits.</title>
        <authorList>
            <person name="Cai X."/>
            <person name="Sun X."/>
            <person name="Xu C."/>
            <person name="Sun H."/>
            <person name="Wang X."/>
            <person name="Ge C."/>
            <person name="Zhang Z."/>
            <person name="Wang Q."/>
            <person name="Fei Z."/>
            <person name="Jiao C."/>
            <person name="Wang Q."/>
        </authorList>
    </citation>
    <scope>NUCLEOTIDE SEQUENCE [LARGE SCALE GENOMIC DNA]</scope>
    <source>
        <strain evidence="3">cv. Varoflay</strain>
    </source>
</reference>
<reference evidence="4" key="2">
    <citation type="submission" date="2025-08" db="UniProtKB">
        <authorList>
            <consortium name="RefSeq"/>
        </authorList>
    </citation>
    <scope>IDENTIFICATION</scope>
    <source>
        <tissue evidence="4">Leaf</tissue>
    </source>
</reference>
<dbReference type="InterPro" id="IPR009060">
    <property type="entry name" value="UBA-like_sf"/>
</dbReference>
<dbReference type="SUPFAM" id="SSF143503">
    <property type="entry name" value="PUG domain-like"/>
    <property type="match status" value="1"/>
</dbReference>
<evidence type="ECO:0000313" key="3">
    <source>
        <dbReference type="Proteomes" id="UP000813463"/>
    </source>
</evidence>
<protein>
    <submittedName>
        <fullName evidence="4">Uncharacterized protein isoform X1</fullName>
    </submittedName>
</protein>
<evidence type="ECO:0000256" key="1">
    <source>
        <dbReference type="SAM" id="Coils"/>
    </source>
</evidence>
<dbReference type="CDD" id="cd14290">
    <property type="entry name" value="UBA_PUB_plant"/>
    <property type="match status" value="1"/>
</dbReference>
<dbReference type="Gene3D" id="1.10.8.10">
    <property type="entry name" value="DNA helicase RuvA subunit, C-terminal domain"/>
    <property type="match status" value="1"/>
</dbReference>
<dbReference type="Proteomes" id="UP000813463">
    <property type="component" value="Chromosome 1"/>
</dbReference>
<dbReference type="PANTHER" id="PTHR46713:SF7">
    <property type="entry name" value="UBX DOMAIN-CONTAINING PROTEIN 1-LIKE"/>
    <property type="match status" value="1"/>
</dbReference>
<evidence type="ECO:0000259" key="2">
    <source>
        <dbReference type="PROSITE" id="PS50030"/>
    </source>
</evidence>
<dbReference type="GeneID" id="110803571"/>
<gene>
    <name evidence="4" type="primary">LOC110803571</name>
</gene>
<proteinExistence type="predicted"/>
<organism evidence="3 4">
    <name type="scientific">Spinacia oleracea</name>
    <name type="common">Spinach</name>
    <dbReference type="NCBI Taxonomy" id="3562"/>
    <lineage>
        <taxon>Eukaryota</taxon>
        <taxon>Viridiplantae</taxon>
        <taxon>Streptophyta</taxon>
        <taxon>Embryophyta</taxon>
        <taxon>Tracheophyta</taxon>
        <taxon>Spermatophyta</taxon>
        <taxon>Magnoliopsida</taxon>
        <taxon>eudicotyledons</taxon>
        <taxon>Gunneridae</taxon>
        <taxon>Pentapetalae</taxon>
        <taxon>Caryophyllales</taxon>
        <taxon>Chenopodiaceae</taxon>
        <taxon>Chenopodioideae</taxon>
        <taxon>Anserineae</taxon>
        <taxon>Spinacia</taxon>
    </lineage>
</organism>
<keyword evidence="1" id="KW-0175">Coiled coil</keyword>
<feature type="domain" description="UBA" evidence="2">
    <location>
        <begin position="15"/>
        <end position="56"/>
    </location>
</feature>
<dbReference type="InterPro" id="IPR015940">
    <property type="entry name" value="UBA"/>
</dbReference>
<keyword evidence="3" id="KW-1185">Reference proteome</keyword>
<dbReference type="InterPro" id="IPR018997">
    <property type="entry name" value="PUB_domain"/>
</dbReference>
<sequence length="327" mass="37591">MGDVFLYVSEMAVPEVDKRVLEQLEEMGFSVACGIRALHYSGNTSLEDAINWIVDHENDSDIDQIPLVPVDIDLDAAKPFAITEEVKIKAQKLRIGANQLRKDKEKELEREREKERIQDGKRILEAKKTVEEIARKRMIASREVEKEEERKARERIRQKLEADKAERRSRLGMLPVVPSSVQPPCHVVQKMSAEVSKPVKSTKKVELLCECLRSLRRCHKDEDTRVRKAFQTLQIYIRNVTKNPDMEKFRNIPLSNPVFQERVGSLIGGVRFLEICGFERKRRGQFLYLPLEKIDMETLNSALFALQSALTNPFFGLLSAEMALNEG</sequence>
<dbReference type="SUPFAM" id="SSF46934">
    <property type="entry name" value="UBA-like"/>
    <property type="match status" value="1"/>
</dbReference>
<feature type="coiled-coil region" evidence="1">
    <location>
        <begin position="94"/>
        <end position="166"/>
    </location>
</feature>
<dbReference type="Pfam" id="PF09409">
    <property type="entry name" value="PUB"/>
    <property type="match status" value="1"/>
</dbReference>
<name>A0ABM3QM49_SPIOL</name>
<dbReference type="PANTHER" id="PTHR46713">
    <property type="entry name" value="F13M7.16 PROTEIN"/>
    <property type="match status" value="1"/>
</dbReference>
<dbReference type="InterPro" id="IPR036339">
    <property type="entry name" value="PUB-like_dom_sf"/>
</dbReference>
<evidence type="ECO:0000313" key="4">
    <source>
        <dbReference type="RefSeq" id="XP_056684445.1"/>
    </source>
</evidence>